<proteinExistence type="predicted"/>
<dbReference type="AlphaFoldDB" id="A0A016V049"/>
<evidence type="ECO:0000313" key="3">
    <source>
        <dbReference type="Proteomes" id="UP000024635"/>
    </source>
</evidence>
<dbReference type="Proteomes" id="UP000024635">
    <property type="component" value="Unassembled WGS sequence"/>
</dbReference>
<keyword evidence="3" id="KW-1185">Reference proteome</keyword>
<gene>
    <name evidence="2" type="primary">Acey_s0023.g858</name>
    <name evidence="2" type="synonym">Acey-M03A8.3</name>
    <name evidence="2" type="ORF">Y032_0023g858</name>
</gene>
<comment type="caution">
    <text evidence="2">The sequence shown here is derived from an EMBL/GenBank/DDBJ whole genome shotgun (WGS) entry which is preliminary data.</text>
</comment>
<dbReference type="InterPro" id="IPR011993">
    <property type="entry name" value="PH-like_dom_sf"/>
</dbReference>
<feature type="region of interest" description="Disordered" evidence="1">
    <location>
        <begin position="418"/>
        <end position="438"/>
    </location>
</feature>
<feature type="compositionally biased region" description="Basic and acidic residues" evidence="1">
    <location>
        <begin position="388"/>
        <end position="400"/>
    </location>
</feature>
<dbReference type="Gene3D" id="2.30.29.30">
    <property type="entry name" value="Pleckstrin-homology domain (PH domain)/Phosphotyrosine-binding domain (PTB)"/>
    <property type="match status" value="1"/>
</dbReference>
<protein>
    <submittedName>
        <fullName evidence="2">Uncharacterized protein</fullName>
    </submittedName>
</protein>
<name>A0A016V049_9BILA</name>
<evidence type="ECO:0000256" key="1">
    <source>
        <dbReference type="SAM" id="MobiDB-lite"/>
    </source>
</evidence>
<accession>A0A016V049</accession>
<evidence type="ECO:0000313" key="2">
    <source>
        <dbReference type="EMBL" id="EYC20083.1"/>
    </source>
</evidence>
<dbReference type="EMBL" id="JARK01001359">
    <property type="protein sequence ID" value="EYC20083.1"/>
    <property type="molecule type" value="Genomic_DNA"/>
</dbReference>
<organism evidence="2 3">
    <name type="scientific">Ancylostoma ceylanicum</name>
    <dbReference type="NCBI Taxonomy" id="53326"/>
    <lineage>
        <taxon>Eukaryota</taxon>
        <taxon>Metazoa</taxon>
        <taxon>Ecdysozoa</taxon>
        <taxon>Nematoda</taxon>
        <taxon>Chromadorea</taxon>
        <taxon>Rhabditida</taxon>
        <taxon>Rhabditina</taxon>
        <taxon>Rhabditomorpha</taxon>
        <taxon>Strongyloidea</taxon>
        <taxon>Ancylostomatidae</taxon>
        <taxon>Ancylostomatinae</taxon>
        <taxon>Ancylostoma</taxon>
    </lineage>
</organism>
<sequence>MPNLFSRWKHVHLRIYRYSPLNLKSFTTLSTRIRMDPLCVLKVDVWQQKFLGKEWKPYVAAVFAESEFGKARIELFNSPKKVKSMEPSKIILLDQCVSIKIPNKEGDNPYIRLQMKDDAELRLRSDHLSQLMSSISSAAFPKKYVTIAPSTSMESSSSENDDTQFYDQYPVLLVPSTLTTKRNLAEGNYSLRFCDELIALIHGNVQVQHFPYHDILWAAVGENSLGIAVENCGVYEFICDQPLLIIDHMRNYIRFKNSFPAVRLNTKRKYNRFYHQAREVTTSASDLSHASTLESQGSSKASVVQCDRHLPPVVEDRVMEKVTEPQEAKSVKVKVAKEKVAKEGLFSGLFRKGSRKKAIEGVRTDFEENADSEWLRLPVPPKCLNGSEQKKESERWKDQPAEQNCYSVVDQSQCASNEALHKQEYSKHRHVGSAGIGR</sequence>
<dbReference type="OrthoDB" id="5798238at2759"/>
<reference evidence="3" key="1">
    <citation type="journal article" date="2015" name="Nat. Genet.">
        <title>The genome and transcriptome of the zoonotic hookworm Ancylostoma ceylanicum identify infection-specific gene families.</title>
        <authorList>
            <person name="Schwarz E.M."/>
            <person name="Hu Y."/>
            <person name="Antoshechkin I."/>
            <person name="Miller M.M."/>
            <person name="Sternberg P.W."/>
            <person name="Aroian R.V."/>
        </authorList>
    </citation>
    <scope>NUCLEOTIDE SEQUENCE</scope>
    <source>
        <strain evidence="3">HY135</strain>
    </source>
</reference>
<feature type="region of interest" description="Disordered" evidence="1">
    <location>
        <begin position="379"/>
        <end position="402"/>
    </location>
</feature>